<keyword evidence="2" id="KW-1185">Reference proteome</keyword>
<sequence length="106" mass="10944">MPGGGAVTRHRTRSHALHHVGVHGGVKHVLGGLAQLLDHAGVVGVGKVAGHGRVGELKVGAGSHGFGTQSIKLATEKYGGYCSIKTEFSTYSLNILIPTAELPQED</sequence>
<accession>A0A4S2F7Y4</accession>
<dbReference type="OrthoDB" id="9792686at2"/>
<reference evidence="1 2" key="1">
    <citation type="submission" date="2019-04" db="EMBL/GenBank/DDBJ databases">
        <title>Microbes associate with the intestines of laboratory mice.</title>
        <authorList>
            <person name="Navarre W."/>
            <person name="Wong E."/>
            <person name="Huang K."/>
            <person name="Tropini C."/>
            <person name="Ng K."/>
            <person name="Yu B."/>
        </authorList>
    </citation>
    <scope>NUCLEOTIDE SEQUENCE [LARGE SCALE GENOMIC DNA]</scope>
    <source>
        <strain evidence="1 2">NM07_P-09</strain>
    </source>
</reference>
<comment type="caution">
    <text evidence="1">The sequence shown here is derived from an EMBL/GenBank/DDBJ whole genome shotgun (WGS) entry which is preliminary data.</text>
</comment>
<protein>
    <submittedName>
        <fullName evidence="1">GHKL domain-containing protein</fullName>
    </submittedName>
</protein>
<organism evidence="1 2">
    <name type="scientific">Muricaecibacterium torontonense</name>
    <dbReference type="NCBI Taxonomy" id="3032871"/>
    <lineage>
        <taxon>Bacteria</taxon>
        <taxon>Bacillati</taxon>
        <taxon>Actinomycetota</taxon>
        <taxon>Coriobacteriia</taxon>
        <taxon>Coriobacteriales</taxon>
        <taxon>Atopobiaceae</taxon>
        <taxon>Muricaecibacterium</taxon>
    </lineage>
</organism>
<evidence type="ECO:0000313" key="1">
    <source>
        <dbReference type="EMBL" id="TGY63501.1"/>
    </source>
</evidence>
<evidence type="ECO:0000313" key="2">
    <source>
        <dbReference type="Proteomes" id="UP000310263"/>
    </source>
</evidence>
<name>A0A4S2F7Y4_9ACTN</name>
<gene>
    <name evidence="1" type="ORF">E5334_00980</name>
</gene>
<proteinExistence type="predicted"/>
<dbReference type="Proteomes" id="UP000310263">
    <property type="component" value="Unassembled WGS sequence"/>
</dbReference>
<dbReference type="EMBL" id="SRYE01000001">
    <property type="protein sequence ID" value="TGY63501.1"/>
    <property type="molecule type" value="Genomic_DNA"/>
</dbReference>
<dbReference type="AlphaFoldDB" id="A0A4S2F7Y4"/>